<dbReference type="InterPro" id="IPR034161">
    <property type="entry name" value="Pepsin-like_plant"/>
</dbReference>
<evidence type="ECO:0000313" key="8">
    <source>
        <dbReference type="Proteomes" id="UP001141253"/>
    </source>
</evidence>
<keyword evidence="2" id="KW-0645">Protease</keyword>
<name>A0ABQ9A9R6_9ROSI</name>
<evidence type="ECO:0000256" key="3">
    <source>
        <dbReference type="ARBA" id="ARBA00022750"/>
    </source>
</evidence>
<keyword evidence="5" id="KW-0325">Glycoprotein</keyword>
<dbReference type="Pfam" id="PF14543">
    <property type="entry name" value="TAXi_N"/>
    <property type="match status" value="1"/>
</dbReference>
<dbReference type="PROSITE" id="PS00059">
    <property type="entry name" value="ADH_ZINC"/>
    <property type="match status" value="1"/>
</dbReference>
<sequence>MGNVASDTITLDSTAGSPVSFPKTVIGCGHENGGTFSEKGSGIVGLGAGPLSLVSQMGSSVLEFSLPHYYLQKPMSTFYVLTLEAMSVGNERIKFGGSSSGTGEGNIIIDSGTTLTIVPEDFFSDFSSAVGNQVHGQRAEDPSGSLSVCYSATSDLKVPAITAHFTGADVKLKSINTFIQVSDDVVCLAFAPTASGISIYGNVAQMNFLVGYNIQGKSLSFKPTDCTKK</sequence>
<dbReference type="PROSITE" id="PS00141">
    <property type="entry name" value="ASP_PROTEASE"/>
    <property type="match status" value="1"/>
</dbReference>
<dbReference type="InterPro" id="IPR032861">
    <property type="entry name" value="TAXi_N"/>
</dbReference>
<evidence type="ECO:0000256" key="5">
    <source>
        <dbReference type="ARBA" id="ARBA00023180"/>
    </source>
</evidence>
<dbReference type="EMBL" id="JAPFFI010000022">
    <property type="protein sequence ID" value="KAJ6328971.1"/>
    <property type="molecule type" value="Genomic_DNA"/>
</dbReference>
<dbReference type="Gene3D" id="2.40.70.10">
    <property type="entry name" value="Acid Proteases"/>
    <property type="match status" value="2"/>
</dbReference>
<feature type="domain" description="Peptidase A1" evidence="6">
    <location>
        <begin position="1"/>
        <end position="222"/>
    </location>
</feature>
<dbReference type="CDD" id="cd05476">
    <property type="entry name" value="pepsin_A_like_plant"/>
    <property type="match status" value="1"/>
</dbReference>
<evidence type="ECO:0000256" key="4">
    <source>
        <dbReference type="ARBA" id="ARBA00022801"/>
    </source>
</evidence>
<reference evidence="7" key="2">
    <citation type="journal article" date="2023" name="Int. J. Mol. Sci.">
        <title>De Novo Assembly and Annotation of 11 Diverse Shrub Willow (Salix) Genomes Reveals Novel Gene Organization in Sex-Linked Regions.</title>
        <authorList>
            <person name="Hyden B."/>
            <person name="Feng K."/>
            <person name="Yates T.B."/>
            <person name="Jawdy S."/>
            <person name="Cereghino C."/>
            <person name="Smart L.B."/>
            <person name="Muchero W."/>
        </authorList>
    </citation>
    <scope>NUCLEOTIDE SEQUENCE</scope>
    <source>
        <tissue evidence="7">Shoot tip</tissue>
    </source>
</reference>
<evidence type="ECO:0000256" key="2">
    <source>
        <dbReference type="ARBA" id="ARBA00022670"/>
    </source>
</evidence>
<dbReference type="InterPro" id="IPR002328">
    <property type="entry name" value="ADH_Zn_CS"/>
</dbReference>
<dbReference type="PANTHER" id="PTHR47967">
    <property type="entry name" value="OS07G0603500 PROTEIN-RELATED"/>
    <property type="match status" value="1"/>
</dbReference>
<dbReference type="PANTHER" id="PTHR47967:SF66">
    <property type="entry name" value="ASPARTIC PROTEINASE CDR1-RELATED"/>
    <property type="match status" value="1"/>
</dbReference>
<dbReference type="InterPro" id="IPR033121">
    <property type="entry name" value="PEPTIDASE_A1"/>
</dbReference>
<dbReference type="Pfam" id="PF14541">
    <property type="entry name" value="TAXi_C"/>
    <property type="match status" value="1"/>
</dbReference>
<gene>
    <name evidence="7" type="ORF">OIU77_010613</name>
</gene>
<dbReference type="SUPFAM" id="SSF50630">
    <property type="entry name" value="Acid proteases"/>
    <property type="match status" value="1"/>
</dbReference>
<dbReference type="Proteomes" id="UP001141253">
    <property type="component" value="Chromosome 14"/>
</dbReference>
<evidence type="ECO:0000313" key="7">
    <source>
        <dbReference type="EMBL" id="KAJ6328971.1"/>
    </source>
</evidence>
<evidence type="ECO:0000256" key="1">
    <source>
        <dbReference type="ARBA" id="ARBA00007447"/>
    </source>
</evidence>
<protein>
    <recommendedName>
        <fullName evidence="6">Peptidase A1 domain-containing protein</fullName>
    </recommendedName>
</protein>
<dbReference type="InterPro" id="IPR001969">
    <property type="entry name" value="Aspartic_peptidase_AS"/>
</dbReference>
<dbReference type="InterPro" id="IPR051708">
    <property type="entry name" value="Plant_Aspart_Prot_A1"/>
</dbReference>
<keyword evidence="4" id="KW-0378">Hydrolase</keyword>
<keyword evidence="3" id="KW-0064">Aspartyl protease</keyword>
<reference evidence="7" key="1">
    <citation type="submission" date="2022-10" db="EMBL/GenBank/DDBJ databases">
        <authorList>
            <person name="Hyden B.L."/>
            <person name="Feng K."/>
            <person name="Yates T."/>
            <person name="Jawdy S."/>
            <person name="Smart L.B."/>
            <person name="Muchero W."/>
        </authorList>
    </citation>
    <scope>NUCLEOTIDE SEQUENCE</scope>
    <source>
        <tissue evidence="7">Shoot tip</tissue>
    </source>
</reference>
<dbReference type="InterPro" id="IPR032799">
    <property type="entry name" value="TAXi_C"/>
</dbReference>
<keyword evidence="8" id="KW-1185">Reference proteome</keyword>
<proteinExistence type="inferred from homology"/>
<organism evidence="7 8">
    <name type="scientific">Salix suchowensis</name>
    <dbReference type="NCBI Taxonomy" id="1278906"/>
    <lineage>
        <taxon>Eukaryota</taxon>
        <taxon>Viridiplantae</taxon>
        <taxon>Streptophyta</taxon>
        <taxon>Embryophyta</taxon>
        <taxon>Tracheophyta</taxon>
        <taxon>Spermatophyta</taxon>
        <taxon>Magnoliopsida</taxon>
        <taxon>eudicotyledons</taxon>
        <taxon>Gunneridae</taxon>
        <taxon>Pentapetalae</taxon>
        <taxon>rosids</taxon>
        <taxon>fabids</taxon>
        <taxon>Malpighiales</taxon>
        <taxon>Salicaceae</taxon>
        <taxon>Saliceae</taxon>
        <taxon>Salix</taxon>
    </lineage>
</organism>
<comment type="similarity">
    <text evidence="1">Belongs to the peptidase A1 family.</text>
</comment>
<dbReference type="PROSITE" id="PS51767">
    <property type="entry name" value="PEPTIDASE_A1"/>
    <property type="match status" value="1"/>
</dbReference>
<dbReference type="InterPro" id="IPR021109">
    <property type="entry name" value="Peptidase_aspartic_dom_sf"/>
</dbReference>
<comment type="caution">
    <text evidence="7">The sequence shown here is derived from an EMBL/GenBank/DDBJ whole genome shotgun (WGS) entry which is preliminary data.</text>
</comment>
<evidence type="ECO:0000259" key="6">
    <source>
        <dbReference type="PROSITE" id="PS51767"/>
    </source>
</evidence>
<accession>A0ABQ9A9R6</accession>